<dbReference type="EnsemblMetazoa" id="GPPI049953-RA">
    <property type="protein sequence ID" value="GPPI049953-PA"/>
    <property type="gene ID" value="GPPI049953"/>
</dbReference>
<organism evidence="10 11">
    <name type="scientific">Glossina palpalis gambiensis</name>
    <dbReference type="NCBI Taxonomy" id="67801"/>
    <lineage>
        <taxon>Eukaryota</taxon>
        <taxon>Metazoa</taxon>
        <taxon>Ecdysozoa</taxon>
        <taxon>Arthropoda</taxon>
        <taxon>Hexapoda</taxon>
        <taxon>Insecta</taxon>
        <taxon>Pterygota</taxon>
        <taxon>Neoptera</taxon>
        <taxon>Endopterygota</taxon>
        <taxon>Diptera</taxon>
        <taxon>Brachycera</taxon>
        <taxon>Muscomorpha</taxon>
        <taxon>Hippoboscoidea</taxon>
        <taxon>Glossinidae</taxon>
        <taxon>Glossina</taxon>
    </lineage>
</organism>
<dbReference type="Proteomes" id="UP000092460">
    <property type="component" value="Unassembled WGS sequence"/>
</dbReference>
<evidence type="ECO:0000256" key="5">
    <source>
        <dbReference type="ARBA" id="ARBA00022737"/>
    </source>
</evidence>
<dbReference type="InterPro" id="IPR044712">
    <property type="entry name" value="SLC25A32-like"/>
</dbReference>
<protein>
    <submittedName>
        <fullName evidence="10">Uncharacterized protein</fullName>
    </submittedName>
</protein>
<keyword evidence="4 8" id="KW-0812">Transmembrane</keyword>
<reference evidence="10" key="2">
    <citation type="submission" date="2020-05" db="UniProtKB">
        <authorList>
            <consortium name="EnsemblMetazoa"/>
        </authorList>
    </citation>
    <scope>IDENTIFICATION</scope>
    <source>
        <strain evidence="10">IAEA</strain>
    </source>
</reference>
<dbReference type="PANTHER" id="PTHR45683">
    <property type="entry name" value="MITOCHONDRIAL NICOTINAMIDE ADENINE DINUCLEOTIDE TRANSPORTER 1-RELATED-RELATED"/>
    <property type="match status" value="1"/>
</dbReference>
<evidence type="ECO:0000256" key="2">
    <source>
        <dbReference type="ARBA" id="ARBA00006375"/>
    </source>
</evidence>
<dbReference type="GO" id="GO:0055085">
    <property type="term" value="P:transmembrane transport"/>
    <property type="evidence" value="ECO:0007669"/>
    <property type="project" value="InterPro"/>
</dbReference>
<evidence type="ECO:0000256" key="9">
    <source>
        <dbReference type="RuleBase" id="RU000488"/>
    </source>
</evidence>
<comment type="subcellular location">
    <subcellularLocation>
        <location evidence="1">Membrane</location>
        <topology evidence="1">Multi-pass membrane protein</topology>
    </subcellularLocation>
</comment>
<dbReference type="InterPro" id="IPR018108">
    <property type="entry name" value="MCP_transmembrane"/>
</dbReference>
<dbReference type="Gene3D" id="1.50.40.10">
    <property type="entry name" value="Mitochondrial carrier domain"/>
    <property type="match status" value="1"/>
</dbReference>
<keyword evidence="6" id="KW-1133">Transmembrane helix</keyword>
<dbReference type="GO" id="GO:0016020">
    <property type="term" value="C:membrane"/>
    <property type="evidence" value="ECO:0007669"/>
    <property type="project" value="UniProtKB-SubCell"/>
</dbReference>
<reference evidence="11" key="1">
    <citation type="submission" date="2015-01" db="EMBL/GenBank/DDBJ databases">
        <authorList>
            <person name="Aksoy S."/>
            <person name="Warren W."/>
            <person name="Wilson R.K."/>
        </authorList>
    </citation>
    <scope>NUCLEOTIDE SEQUENCE [LARGE SCALE GENOMIC DNA]</scope>
    <source>
        <strain evidence="11">IAEA</strain>
    </source>
</reference>
<dbReference type="VEuPathDB" id="VectorBase:GPPI049953"/>
<name>A0A1B0C5V1_9MUSC</name>
<dbReference type="GO" id="GO:0006862">
    <property type="term" value="P:nucleotide transport"/>
    <property type="evidence" value="ECO:0007669"/>
    <property type="project" value="InterPro"/>
</dbReference>
<dbReference type="AlphaFoldDB" id="A0A1B0C5V1"/>
<comment type="similarity">
    <text evidence="2 9">Belongs to the mitochondrial carrier (TC 2.A.29) family.</text>
</comment>
<evidence type="ECO:0000256" key="3">
    <source>
        <dbReference type="ARBA" id="ARBA00022448"/>
    </source>
</evidence>
<sequence>MLAATKVGAVTLVFTNPLWVIKTRLCLQYDAADNKTVKYNGMLHGLAHIYKEDGIRVLYSRSCSLFGKLMRLMKRSASFTIVLITSISCQVFLEANN</sequence>
<evidence type="ECO:0000256" key="8">
    <source>
        <dbReference type="PROSITE-ProRule" id="PRU00282"/>
    </source>
</evidence>
<dbReference type="Pfam" id="PF00153">
    <property type="entry name" value="Mito_carr"/>
    <property type="match status" value="1"/>
</dbReference>
<feature type="repeat" description="Solcar" evidence="8">
    <location>
        <begin position="1"/>
        <end position="88"/>
    </location>
</feature>
<proteinExistence type="inferred from homology"/>
<evidence type="ECO:0000256" key="7">
    <source>
        <dbReference type="ARBA" id="ARBA00023136"/>
    </source>
</evidence>
<keyword evidence="3 9" id="KW-0813">Transport</keyword>
<dbReference type="SUPFAM" id="SSF103506">
    <property type="entry name" value="Mitochondrial carrier"/>
    <property type="match status" value="1"/>
</dbReference>
<evidence type="ECO:0000313" key="10">
    <source>
        <dbReference type="EnsemblMetazoa" id="GPPI049953-PA"/>
    </source>
</evidence>
<keyword evidence="7 8" id="KW-0472">Membrane</keyword>
<accession>A0A1B0C5V1</accession>
<evidence type="ECO:0000313" key="11">
    <source>
        <dbReference type="Proteomes" id="UP000092460"/>
    </source>
</evidence>
<keyword evidence="11" id="KW-1185">Reference proteome</keyword>
<evidence type="ECO:0000256" key="4">
    <source>
        <dbReference type="ARBA" id="ARBA00022692"/>
    </source>
</evidence>
<dbReference type="EMBL" id="JXJN01026247">
    <property type="status" value="NOT_ANNOTATED_CDS"/>
    <property type="molecule type" value="Genomic_DNA"/>
</dbReference>
<evidence type="ECO:0000256" key="6">
    <source>
        <dbReference type="ARBA" id="ARBA00022989"/>
    </source>
</evidence>
<evidence type="ECO:0000256" key="1">
    <source>
        <dbReference type="ARBA" id="ARBA00004141"/>
    </source>
</evidence>
<keyword evidence="5" id="KW-0677">Repeat</keyword>
<dbReference type="InterPro" id="IPR023395">
    <property type="entry name" value="MCP_dom_sf"/>
</dbReference>
<dbReference type="PROSITE" id="PS50920">
    <property type="entry name" value="SOLCAR"/>
    <property type="match status" value="1"/>
</dbReference>